<dbReference type="EMBL" id="CP106878">
    <property type="protein sequence ID" value="WAA10831.1"/>
    <property type="molecule type" value="Genomic_DNA"/>
</dbReference>
<protein>
    <submittedName>
        <fullName evidence="2">P27 family phage terminase small subunit</fullName>
    </submittedName>
</protein>
<dbReference type="InterPro" id="IPR006448">
    <property type="entry name" value="Phage_term_ssu_P27"/>
</dbReference>
<keyword evidence="1" id="KW-0175">Coiled coil</keyword>
<name>A0A9E8RWL9_9BACI</name>
<dbReference type="Pfam" id="PF05119">
    <property type="entry name" value="Terminase_4"/>
    <property type="match status" value="1"/>
</dbReference>
<evidence type="ECO:0000313" key="2">
    <source>
        <dbReference type="EMBL" id="WAA10831.1"/>
    </source>
</evidence>
<reference evidence="2" key="1">
    <citation type="submission" date="2022-09" db="EMBL/GenBank/DDBJ databases">
        <title>Complete Genomes of Fervidibacillus albus and Fervidibacillus halotolerans isolated from tidal flat sediments.</title>
        <authorList>
            <person name="Kwon K.K."/>
            <person name="Yang S.-H."/>
            <person name="Park M.J."/>
            <person name="Oh H.-M."/>
        </authorList>
    </citation>
    <scope>NUCLEOTIDE SEQUENCE</scope>
    <source>
        <strain evidence="2">MEBiC13591</strain>
    </source>
</reference>
<dbReference type="KEGG" id="faf:OE104_05830"/>
<evidence type="ECO:0000313" key="3">
    <source>
        <dbReference type="Proteomes" id="UP001164718"/>
    </source>
</evidence>
<evidence type="ECO:0000256" key="1">
    <source>
        <dbReference type="SAM" id="Coils"/>
    </source>
</evidence>
<gene>
    <name evidence="2" type="ORF">OE104_05830</name>
</gene>
<accession>A0A9E8RWL9</accession>
<organism evidence="2 3">
    <name type="scientific">Fervidibacillus albus</name>
    <dbReference type="NCBI Taxonomy" id="2980026"/>
    <lineage>
        <taxon>Bacteria</taxon>
        <taxon>Bacillati</taxon>
        <taxon>Bacillota</taxon>
        <taxon>Bacilli</taxon>
        <taxon>Bacillales</taxon>
        <taxon>Bacillaceae</taxon>
        <taxon>Fervidibacillus</taxon>
    </lineage>
</organism>
<feature type="coiled-coil region" evidence="1">
    <location>
        <begin position="1"/>
        <end position="28"/>
    </location>
</feature>
<proteinExistence type="predicted"/>
<dbReference type="Proteomes" id="UP001164718">
    <property type="component" value="Chromosome"/>
</dbReference>
<sequence length="139" mass="16343">MARKSKVIIEAEEKRQKEEERIRKLLVEAEIYSPSLEPLIELYLDSFEVYHVKYGKWKKSNFPETKKSKNVNGDIKETIHPLKKEVLEWSSQLKSILGQLGLDYKGAKIKGKTSDHLDENEDSHIKNNKLIEFRRKFAK</sequence>
<dbReference type="RefSeq" id="WP_275418635.1">
    <property type="nucleotide sequence ID" value="NZ_CP106878.1"/>
</dbReference>
<dbReference type="AlphaFoldDB" id="A0A9E8RWL9"/>
<keyword evidence="3" id="KW-1185">Reference proteome</keyword>